<dbReference type="Pfam" id="PF07111">
    <property type="entry name" value="HCR"/>
    <property type="match status" value="1"/>
</dbReference>
<feature type="compositionally biased region" description="Basic and acidic residues" evidence="12">
    <location>
        <begin position="727"/>
        <end position="737"/>
    </location>
</feature>
<feature type="coiled-coil region" evidence="11">
    <location>
        <begin position="125"/>
        <end position="267"/>
    </location>
</feature>
<sequence length="801" mass="92967">MPISPPITVTILDFPVTVLAVFDLKFDQDVIFRDQPVMDLLPPSAFQTRGTQPKDNLKEFSKAMEEIQRLQQENQRLREEKQTPVPIIVPPPVSQEPKPSSKDSDYSYHERPSRKEELKYIDELINKQAAEIHDLKNEIKQLKCAHKEEITDLERQITLKEREYIHNITSLEAELKSSESRYETQVDRLSREHQRETEEMTGKIEKLSIELTSIKRSSSSRIKELETEEKQTKENLTASINQLQQQLRSKEMELENQTKQMTQLKKYIGETESAPKPTELWRKETETMKNKLKVCEADKENLQSSVQLLNIRLTSLNEILKLQESEISQNKPHAASVEMNKDDDHPLLTRWRQKVFALMVQLKSYDITQMKEEQNWKQKVTDLERKLSTATNQIDQLSHVLSDKTAELNMERNANSRLQQELSEAQQLALCLDDRLVDNRHISQQLQTVAESVGMKFQENFDALHSMLTTMKTYGQRISFASSRVEMLQAQFARREALMKLQLEKGIEEPHNKQTVKVEEVNSEEDKSYLSSELERVTRERDILAAQIKQDSVLWDRKVKEVKSQVEEEMDNLRSKVEDLEDQIRDKSEHCCELEERLTGSQSELQEAMETIDELKTSLAKQELNLQAELEEQRRIAEAECAEKFAEMDRKLNEAKREQAKAVVSHRQLERQSAREKERAAEHLKTVEEHYVRQIEKIQEELQTVQKERNLMMATLRQEGLIGRIRSERGEPVHTDWDSQEIEPVKEQSSSTPRLTAEIDNDTATKEPLTNVLADLKALTSAVLEEGDGQSESGSTSEEET</sequence>
<dbReference type="InterPro" id="IPR009800">
    <property type="entry name" value="HCR"/>
</dbReference>
<evidence type="ECO:0000313" key="13">
    <source>
        <dbReference type="EMBL" id="KAK3585138.1"/>
    </source>
</evidence>
<dbReference type="Proteomes" id="UP001195483">
    <property type="component" value="Unassembled WGS sequence"/>
</dbReference>
<keyword evidence="8 11" id="KW-0175">Coiled coil</keyword>
<dbReference type="GO" id="GO:0005634">
    <property type="term" value="C:nucleus"/>
    <property type="evidence" value="ECO:0007669"/>
    <property type="project" value="UniProtKB-SubCell"/>
</dbReference>
<evidence type="ECO:0000256" key="4">
    <source>
        <dbReference type="ARBA" id="ARBA00016468"/>
    </source>
</evidence>
<dbReference type="PANTHER" id="PTHR46822">
    <property type="entry name" value="COILED-COIL ALPHA-HELICAL ROD PROTEIN 1"/>
    <property type="match status" value="1"/>
</dbReference>
<comment type="subcellular location">
    <subcellularLocation>
        <location evidence="3">Cytoplasm</location>
    </subcellularLocation>
    <subcellularLocation>
        <location evidence="2">Nucleus</location>
    </subcellularLocation>
</comment>
<evidence type="ECO:0000256" key="3">
    <source>
        <dbReference type="ARBA" id="ARBA00004496"/>
    </source>
</evidence>
<protein>
    <recommendedName>
        <fullName evidence="4">Coiled-coil alpha-helical rod protein 1</fullName>
    </recommendedName>
    <alternativeName>
        <fullName evidence="10">Alpha-helical coiled-coil rod protein</fullName>
    </alternativeName>
</protein>
<feature type="region of interest" description="Disordered" evidence="12">
    <location>
        <begin position="727"/>
        <end position="768"/>
    </location>
</feature>
<comment type="function">
    <text evidence="1">May be a regulator of keratinocyte proliferation or differentiation.</text>
</comment>
<feature type="coiled-coil region" evidence="11">
    <location>
        <begin position="556"/>
        <end position="715"/>
    </location>
</feature>
<feature type="coiled-coil region" evidence="11">
    <location>
        <begin position="373"/>
        <end position="435"/>
    </location>
</feature>
<gene>
    <name evidence="13" type="ORF">CHS0354_034268</name>
</gene>
<organism evidence="13 14">
    <name type="scientific">Potamilus streckersoni</name>
    <dbReference type="NCBI Taxonomy" id="2493646"/>
    <lineage>
        <taxon>Eukaryota</taxon>
        <taxon>Metazoa</taxon>
        <taxon>Spiralia</taxon>
        <taxon>Lophotrochozoa</taxon>
        <taxon>Mollusca</taxon>
        <taxon>Bivalvia</taxon>
        <taxon>Autobranchia</taxon>
        <taxon>Heteroconchia</taxon>
        <taxon>Palaeoheterodonta</taxon>
        <taxon>Unionida</taxon>
        <taxon>Unionoidea</taxon>
        <taxon>Unionidae</taxon>
        <taxon>Ambleminae</taxon>
        <taxon>Lampsilini</taxon>
        <taxon>Potamilus</taxon>
    </lineage>
</organism>
<dbReference type="GO" id="GO:0005737">
    <property type="term" value="C:cytoplasm"/>
    <property type="evidence" value="ECO:0007669"/>
    <property type="project" value="UniProtKB-SubCell"/>
</dbReference>
<evidence type="ECO:0000256" key="5">
    <source>
        <dbReference type="ARBA" id="ARBA00022473"/>
    </source>
</evidence>
<feature type="region of interest" description="Disordered" evidence="12">
    <location>
        <begin position="73"/>
        <end position="113"/>
    </location>
</feature>
<proteinExistence type="predicted"/>
<comment type="caution">
    <text evidence="13">The sequence shown here is derived from an EMBL/GenBank/DDBJ whole genome shotgun (WGS) entry which is preliminary data.</text>
</comment>
<evidence type="ECO:0000313" key="14">
    <source>
        <dbReference type="Proteomes" id="UP001195483"/>
    </source>
</evidence>
<keyword evidence="14" id="KW-1185">Reference proteome</keyword>
<evidence type="ECO:0000256" key="9">
    <source>
        <dbReference type="ARBA" id="ARBA00023242"/>
    </source>
</evidence>
<feature type="compositionally biased region" description="Basic and acidic residues" evidence="12">
    <location>
        <begin position="99"/>
        <end position="113"/>
    </location>
</feature>
<evidence type="ECO:0000256" key="10">
    <source>
        <dbReference type="ARBA" id="ARBA00031932"/>
    </source>
</evidence>
<dbReference type="GO" id="GO:0005814">
    <property type="term" value="C:centriole"/>
    <property type="evidence" value="ECO:0007669"/>
    <property type="project" value="TreeGrafter"/>
</dbReference>
<keyword evidence="6" id="KW-0963">Cytoplasm</keyword>
<dbReference type="AlphaFoldDB" id="A0AAE0S4N9"/>
<evidence type="ECO:0000256" key="12">
    <source>
        <dbReference type="SAM" id="MobiDB-lite"/>
    </source>
</evidence>
<evidence type="ECO:0000256" key="11">
    <source>
        <dbReference type="SAM" id="Coils"/>
    </source>
</evidence>
<evidence type="ECO:0000256" key="2">
    <source>
        <dbReference type="ARBA" id="ARBA00004123"/>
    </source>
</evidence>
<dbReference type="GO" id="GO:0006611">
    <property type="term" value="P:protein export from nucleus"/>
    <property type="evidence" value="ECO:0007669"/>
    <property type="project" value="TreeGrafter"/>
</dbReference>
<reference evidence="13" key="1">
    <citation type="journal article" date="2021" name="Genome Biol. Evol.">
        <title>A High-Quality Reference Genome for a Parasitic Bivalve with Doubly Uniparental Inheritance (Bivalvia: Unionida).</title>
        <authorList>
            <person name="Smith C.H."/>
        </authorList>
    </citation>
    <scope>NUCLEOTIDE SEQUENCE</scope>
    <source>
        <strain evidence="13">CHS0354</strain>
    </source>
</reference>
<evidence type="ECO:0000256" key="7">
    <source>
        <dbReference type="ARBA" id="ARBA00022782"/>
    </source>
</evidence>
<evidence type="ECO:0000256" key="8">
    <source>
        <dbReference type="ARBA" id="ARBA00023054"/>
    </source>
</evidence>
<accession>A0AAE0S4N9</accession>
<dbReference type="EMBL" id="JAEAOA010002006">
    <property type="protein sequence ID" value="KAK3585138.1"/>
    <property type="molecule type" value="Genomic_DNA"/>
</dbReference>
<dbReference type="GO" id="GO:0030154">
    <property type="term" value="P:cell differentiation"/>
    <property type="evidence" value="ECO:0007669"/>
    <property type="project" value="UniProtKB-KW"/>
</dbReference>
<reference evidence="13" key="3">
    <citation type="submission" date="2023-05" db="EMBL/GenBank/DDBJ databases">
        <authorList>
            <person name="Smith C.H."/>
        </authorList>
    </citation>
    <scope>NUCLEOTIDE SEQUENCE</scope>
    <source>
        <strain evidence="13">CHS0354</strain>
        <tissue evidence="13">Mantle</tissue>
    </source>
</reference>
<keyword evidence="9" id="KW-0539">Nucleus</keyword>
<dbReference type="PANTHER" id="PTHR46822:SF1">
    <property type="entry name" value="COILED-COIL ALPHA-HELICAL ROD PROTEIN 1"/>
    <property type="match status" value="1"/>
</dbReference>
<keyword evidence="5" id="KW-0217">Developmental protein</keyword>
<name>A0AAE0S4N9_9BIVA</name>
<evidence type="ECO:0000256" key="1">
    <source>
        <dbReference type="ARBA" id="ARBA00003936"/>
    </source>
</evidence>
<reference evidence="13" key="2">
    <citation type="journal article" date="2021" name="Genome Biol. Evol.">
        <title>Developing a high-quality reference genome for a parasitic bivalve with doubly uniparental inheritance (Bivalvia: Unionida).</title>
        <authorList>
            <person name="Smith C.H."/>
        </authorList>
    </citation>
    <scope>NUCLEOTIDE SEQUENCE</scope>
    <source>
        <strain evidence="13">CHS0354</strain>
        <tissue evidence="13">Mantle</tissue>
    </source>
</reference>
<keyword evidence="7" id="KW-0221">Differentiation</keyword>
<evidence type="ECO:0000256" key="6">
    <source>
        <dbReference type="ARBA" id="ARBA00022490"/>
    </source>
</evidence>